<keyword evidence="3 6" id="KW-1133">Transmembrane helix</keyword>
<dbReference type="InterPro" id="IPR002523">
    <property type="entry name" value="MgTranspt_CorA/ZnTranspt_ZntB"/>
</dbReference>
<comment type="subcellular location">
    <subcellularLocation>
        <location evidence="1">Cell membrane</location>
        <topology evidence="1">Multi-pass membrane protein</topology>
    </subcellularLocation>
</comment>
<feature type="transmembrane region" description="Helical" evidence="6">
    <location>
        <begin position="463"/>
        <end position="483"/>
    </location>
</feature>
<feature type="coiled-coil region" evidence="5">
    <location>
        <begin position="404"/>
        <end position="431"/>
    </location>
</feature>
<dbReference type="Gene3D" id="1.20.58.340">
    <property type="entry name" value="Magnesium transport protein CorA, transmembrane region"/>
    <property type="match status" value="1"/>
</dbReference>
<dbReference type="PANTHER" id="PTHR46494">
    <property type="entry name" value="CORA FAMILY METAL ION TRANSPORTER (EUROFUNG)"/>
    <property type="match status" value="1"/>
</dbReference>
<evidence type="ECO:0000313" key="8">
    <source>
        <dbReference type="Proteomes" id="UP001396898"/>
    </source>
</evidence>
<sequence length="529" mass="60910">MATRVDRPLTPPVPIEQDHFPFVTVCDLSRRRDDPNRTRQFFAPQELSTFEATFMGQLQEEPKKENRNAHQLRTLSLDRGSTRVSPLPQPRSVRSGRIVFLRGHPSPIWLDHLGASFDIDPELYYRHLDPAPGILPGSLRSDWSYPTPPPTTRDIIQLRLCNTGTWIPDVPKLSLDALRTECAAEMEAHMSDFIRLRKFSTGDSIVRRMILHDLHSFSLEQKISIEVIYHTSPWSIIVWLDCGRDLSRCTRGPWLNKFSMTDSVKLNPIYQHRSRMALSNLRNGPRPVHDCSNPDAEPEPLFQSINHTIRQYGSYLKSEIMANDAFYALHELFEISAASIDQVLEIFEANIQATARQPNFTRLSELLILKTYIDDYRGYLQGISNLIAARGNPRWPKTADQKQSEKTERAAKHLEARYRNLLQRCHQLAQQCASSITILMNLEGQRQTEKVIEQTDRLKKLSVLAYVYIPLTFAASFFGMNFAELGTELSIWSYFLFAVPLLFISMIAWFLDVRSMLANCWNSLCYYLS</sequence>
<evidence type="ECO:0000256" key="4">
    <source>
        <dbReference type="ARBA" id="ARBA00023136"/>
    </source>
</evidence>
<evidence type="ECO:0000256" key="5">
    <source>
        <dbReference type="SAM" id="Coils"/>
    </source>
</evidence>
<evidence type="ECO:0000256" key="2">
    <source>
        <dbReference type="ARBA" id="ARBA00022692"/>
    </source>
</evidence>
<dbReference type="InterPro" id="IPR045863">
    <property type="entry name" value="CorA_TM1_TM2"/>
</dbReference>
<proteinExistence type="predicted"/>
<evidence type="ECO:0000313" key="7">
    <source>
        <dbReference type="EMBL" id="KAK7999032.1"/>
    </source>
</evidence>
<dbReference type="Proteomes" id="UP001396898">
    <property type="component" value="Unassembled WGS sequence"/>
</dbReference>
<dbReference type="EMBL" id="JAQQWI010000019">
    <property type="protein sequence ID" value="KAK7999032.1"/>
    <property type="molecule type" value="Genomic_DNA"/>
</dbReference>
<dbReference type="SUPFAM" id="SSF144083">
    <property type="entry name" value="Magnesium transport protein CorA, transmembrane region"/>
    <property type="match status" value="1"/>
</dbReference>
<keyword evidence="5" id="KW-0175">Coiled coil</keyword>
<protein>
    <submittedName>
        <fullName evidence="7">Uncharacterized protein</fullName>
    </submittedName>
</protein>
<evidence type="ECO:0000256" key="1">
    <source>
        <dbReference type="ARBA" id="ARBA00004651"/>
    </source>
</evidence>
<evidence type="ECO:0000256" key="6">
    <source>
        <dbReference type="SAM" id="Phobius"/>
    </source>
</evidence>
<evidence type="ECO:0000256" key="3">
    <source>
        <dbReference type="ARBA" id="ARBA00022989"/>
    </source>
</evidence>
<name>A0ABR1R498_9PEZI</name>
<keyword evidence="8" id="KW-1185">Reference proteome</keyword>
<reference evidence="7 8" key="1">
    <citation type="submission" date="2023-01" db="EMBL/GenBank/DDBJ databases">
        <title>Analysis of 21 Apiospora genomes using comparative genomics revels a genus with tremendous synthesis potential of carbohydrate active enzymes and secondary metabolites.</title>
        <authorList>
            <person name="Sorensen T."/>
        </authorList>
    </citation>
    <scope>NUCLEOTIDE SEQUENCE [LARGE SCALE GENOMIC DNA]</scope>
    <source>
        <strain evidence="7 8">CBS 20057</strain>
    </source>
</reference>
<keyword evidence="2 6" id="KW-0812">Transmembrane</keyword>
<dbReference type="PANTHER" id="PTHR46494:SF1">
    <property type="entry name" value="CORA FAMILY METAL ION TRANSPORTER (EUROFUNG)"/>
    <property type="match status" value="1"/>
</dbReference>
<dbReference type="Pfam" id="PF01544">
    <property type="entry name" value="CorA"/>
    <property type="match status" value="1"/>
</dbReference>
<gene>
    <name evidence="7" type="ORF">PG991_014707</name>
</gene>
<organism evidence="7 8">
    <name type="scientific">Apiospora marii</name>
    <dbReference type="NCBI Taxonomy" id="335849"/>
    <lineage>
        <taxon>Eukaryota</taxon>
        <taxon>Fungi</taxon>
        <taxon>Dikarya</taxon>
        <taxon>Ascomycota</taxon>
        <taxon>Pezizomycotina</taxon>
        <taxon>Sordariomycetes</taxon>
        <taxon>Xylariomycetidae</taxon>
        <taxon>Amphisphaeriales</taxon>
        <taxon>Apiosporaceae</taxon>
        <taxon>Apiospora</taxon>
    </lineage>
</organism>
<feature type="transmembrane region" description="Helical" evidence="6">
    <location>
        <begin position="489"/>
        <end position="511"/>
    </location>
</feature>
<accession>A0ABR1R498</accession>
<comment type="caution">
    <text evidence="7">The sequence shown here is derived from an EMBL/GenBank/DDBJ whole genome shotgun (WGS) entry which is preliminary data.</text>
</comment>
<keyword evidence="4 6" id="KW-0472">Membrane</keyword>